<reference evidence="1 2" key="1">
    <citation type="journal article" date="2020" name="Microbiol. Res.">
        <title>Flavobacterium pokkalii sp. nov., a novel plant growth promoting native rhizobacteria isolated from pokkali rice grown in coastal saline affected agricultural regions of southern India, Kerala.</title>
        <authorList>
            <person name="Menon R.R."/>
            <person name="Kumari S."/>
            <person name="Viver T."/>
            <person name="Rameshkumar N."/>
        </authorList>
    </citation>
    <scope>NUCLEOTIDE SEQUENCE [LARGE SCALE GENOMIC DNA]</scope>
    <source>
        <strain evidence="1 2">L1I52</strain>
    </source>
</reference>
<accession>A0ABR7ULY3</accession>
<protein>
    <recommendedName>
        <fullName evidence="3">NlpE N-terminal domain-containing protein</fullName>
    </recommendedName>
</protein>
<dbReference type="PROSITE" id="PS51257">
    <property type="entry name" value="PROKAR_LIPOPROTEIN"/>
    <property type="match status" value="1"/>
</dbReference>
<evidence type="ECO:0000313" key="1">
    <source>
        <dbReference type="EMBL" id="MBD0723885.1"/>
    </source>
</evidence>
<dbReference type="EMBL" id="NASZ01000001">
    <property type="protein sequence ID" value="MBD0723885.1"/>
    <property type="molecule type" value="Genomic_DNA"/>
</dbReference>
<sequence length="160" mass="17938">MRILSWICFLFVCIGFGSCKQDPEKKAEKEAKLKPDVVVSTACYMALYENDTIDLKINTLESGKVSGDMVMKIDKMPNKIGEIFGDFHGDTLLVSYTFIDAGNDKVTYKNPLAFLKKEGQLILGNGKMETTMGATYFVKGEPIDFENVKYKFSTVDCPEK</sequence>
<comment type="caution">
    <text evidence="1">The sequence shown here is derived from an EMBL/GenBank/DDBJ whole genome shotgun (WGS) entry which is preliminary data.</text>
</comment>
<dbReference type="Proteomes" id="UP000661715">
    <property type="component" value="Unassembled WGS sequence"/>
</dbReference>
<keyword evidence="2" id="KW-1185">Reference proteome</keyword>
<name>A0ABR7ULY3_9FLAO</name>
<evidence type="ECO:0000313" key="2">
    <source>
        <dbReference type="Proteomes" id="UP000661715"/>
    </source>
</evidence>
<gene>
    <name evidence="1" type="ORF">B6A10_01685</name>
</gene>
<proteinExistence type="predicted"/>
<dbReference type="RefSeq" id="WP_188219465.1">
    <property type="nucleotide sequence ID" value="NZ_NASZ01000001.1"/>
</dbReference>
<evidence type="ECO:0008006" key="3">
    <source>
        <dbReference type="Google" id="ProtNLM"/>
    </source>
</evidence>
<organism evidence="1 2">
    <name type="scientific">Flavobacterium pokkalii</name>
    <dbReference type="NCBI Taxonomy" id="1940408"/>
    <lineage>
        <taxon>Bacteria</taxon>
        <taxon>Pseudomonadati</taxon>
        <taxon>Bacteroidota</taxon>
        <taxon>Flavobacteriia</taxon>
        <taxon>Flavobacteriales</taxon>
        <taxon>Flavobacteriaceae</taxon>
        <taxon>Flavobacterium</taxon>
    </lineage>
</organism>